<keyword evidence="1 3" id="KW-0413">Isomerase</keyword>
<dbReference type="SUPFAM" id="SSF64153">
    <property type="entry name" value="YjeF N-terminal domain-like"/>
    <property type="match status" value="1"/>
</dbReference>
<comment type="function">
    <text evidence="1">Catalyzes the epimerization of the S- and R-forms of NAD(P)HX, a damaged form of NAD(P)H that is a result of enzymatic or heat-dependent hydration. This is a prerequisite for the S-specific NAD(P)H-hydrate dehydratase to allow the repair of both epimers of NAD(P)HX.</text>
</comment>
<dbReference type="InterPro" id="IPR036652">
    <property type="entry name" value="YjeF_N_dom_sf"/>
</dbReference>
<name>A0A7V5PPR4_CALAY</name>
<keyword evidence="1" id="KW-0630">Potassium</keyword>
<keyword evidence="1" id="KW-0521">NADP</keyword>
<feature type="binding site" evidence="1">
    <location>
        <position position="172"/>
    </location>
    <ligand>
        <name>(6S)-NADPHX</name>
        <dbReference type="ChEBI" id="CHEBI:64076"/>
    </ligand>
</feature>
<keyword evidence="1" id="KW-0479">Metal-binding</keyword>
<dbReference type="PROSITE" id="PS51385">
    <property type="entry name" value="YJEF_N"/>
    <property type="match status" value="1"/>
</dbReference>
<feature type="domain" description="YjeF N-terminal" evidence="2">
    <location>
        <begin position="23"/>
        <end position="229"/>
    </location>
</feature>
<dbReference type="Pfam" id="PF03853">
    <property type="entry name" value="YjeF_N"/>
    <property type="match status" value="1"/>
</dbReference>
<dbReference type="GO" id="GO:0000932">
    <property type="term" value="C:P-body"/>
    <property type="evidence" value="ECO:0007669"/>
    <property type="project" value="TreeGrafter"/>
</dbReference>
<sequence>MIMLKHFPEIILPEEFYLTRDQMVEVDRLMIVRYGIQLKQMMENAGRHLARLAVTRFLTSSNGRKRVAVLSGSGGNGGGSMVCARHLSNWGVSVHVFLAKASSEFSGVPADQLAVLRKMGVPVYEVDQLPDTSFDLVIDGIIGYSLRGQPRDGAARIIRWCNAQSAPVLALDIPSGIDSTTGQVINPAIKATVTMTLALPKKGLLGGSSRDRIGELYLADISVPPQLYHETFGMNVDAIFQTSEIVRLRMI</sequence>
<feature type="binding site" evidence="1">
    <location>
        <begin position="143"/>
        <end position="149"/>
    </location>
    <ligand>
        <name>(6S)-NADPHX</name>
        <dbReference type="ChEBI" id="CHEBI:64076"/>
    </ligand>
</feature>
<keyword evidence="1" id="KW-0520">NAD</keyword>
<dbReference type="GO" id="GO:0046872">
    <property type="term" value="F:metal ion binding"/>
    <property type="evidence" value="ECO:0007669"/>
    <property type="project" value="UniProtKB-KW"/>
</dbReference>
<dbReference type="GO" id="GO:0052856">
    <property type="term" value="F:NAD(P)HX epimerase activity"/>
    <property type="evidence" value="ECO:0007669"/>
    <property type="project" value="UniProtKB-UniRule"/>
</dbReference>
<comment type="catalytic activity">
    <reaction evidence="1">
        <text>(6R)-NADHX = (6S)-NADHX</text>
        <dbReference type="Rhea" id="RHEA:32215"/>
        <dbReference type="ChEBI" id="CHEBI:64074"/>
        <dbReference type="ChEBI" id="CHEBI:64075"/>
        <dbReference type="EC" id="5.1.99.6"/>
    </reaction>
</comment>
<dbReference type="GO" id="GO:0000166">
    <property type="term" value="F:nucleotide binding"/>
    <property type="evidence" value="ECO:0007669"/>
    <property type="project" value="UniProtKB-KW"/>
</dbReference>
<comment type="caution">
    <text evidence="3">The sequence shown here is derived from an EMBL/GenBank/DDBJ whole genome shotgun (WGS) entry which is preliminary data.</text>
</comment>
<gene>
    <name evidence="1" type="primary">nnrE</name>
    <name evidence="3" type="ORF">ENJ89_05615</name>
</gene>
<dbReference type="PANTHER" id="PTHR13612:SF0">
    <property type="entry name" value="ENHANCER OF MRNA-DECAPPING PROTEIN 3"/>
    <property type="match status" value="1"/>
</dbReference>
<organism evidence="3">
    <name type="scientific">Caldithrix abyssi</name>
    <dbReference type="NCBI Taxonomy" id="187145"/>
    <lineage>
        <taxon>Bacteria</taxon>
        <taxon>Pseudomonadati</taxon>
        <taxon>Calditrichota</taxon>
        <taxon>Calditrichia</taxon>
        <taxon>Calditrichales</taxon>
        <taxon>Calditrichaceae</taxon>
        <taxon>Caldithrix</taxon>
    </lineage>
</organism>
<feature type="binding site" evidence="1">
    <location>
        <position position="139"/>
    </location>
    <ligand>
        <name>K(+)</name>
        <dbReference type="ChEBI" id="CHEBI:29103"/>
    </ligand>
</feature>
<proteinExistence type="inferred from homology"/>
<keyword evidence="1" id="KW-0547">Nucleotide-binding</keyword>
<feature type="binding site" evidence="1">
    <location>
        <position position="175"/>
    </location>
    <ligand>
        <name>K(+)</name>
        <dbReference type="ChEBI" id="CHEBI:29103"/>
    </ligand>
</feature>
<dbReference type="EC" id="5.1.99.6" evidence="1"/>
<dbReference type="NCBIfam" id="TIGR00197">
    <property type="entry name" value="yjeF_nterm"/>
    <property type="match status" value="1"/>
</dbReference>
<comment type="catalytic activity">
    <reaction evidence="1">
        <text>(6R)-NADPHX = (6S)-NADPHX</text>
        <dbReference type="Rhea" id="RHEA:32227"/>
        <dbReference type="ChEBI" id="CHEBI:64076"/>
        <dbReference type="ChEBI" id="CHEBI:64077"/>
        <dbReference type="EC" id="5.1.99.6"/>
    </reaction>
</comment>
<dbReference type="PANTHER" id="PTHR13612">
    <property type="entry name" value="ENHANCER OF MRNA-DECAPPING PROTEIN 3"/>
    <property type="match status" value="1"/>
</dbReference>
<evidence type="ECO:0000256" key="1">
    <source>
        <dbReference type="HAMAP-Rule" id="MF_01966"/>
    </source>
</evidence>
<dbReference type="GO" id="GO:0031087">
    <property type="term" value="P:deadenylation-independent decapping of nuclear-transcribed mRNA"/>
    <property type="evidence" value="ECO:0007669"/>
    <property type="project" value="TreeGrafter"/>
</dbReference>
<comment type="caution">
    <text evidence="1">Lacks conserved residue(s) required for the propagation of feature annotation.</text>
</comment>
<dbReference type="GO" id="GO:0033962">
    <property type="term" value="P:P-body assembly"/>
    <property type="evidence" value="ECO:0007669"/>
    <property type="project" value="TreeGrafter"/>
</dbReference>
<dbReference type="AlphaFoldDB" id="A0A7V5PPR4"/>
<feature type="binding site" evidence="1">
    <location>
        <position position="76"/>
    </location>
    <ligand>
        <name>K(+)</name>
        <dbReference type="ChEBI" id="CHEBI:29103"/>
    </ligand>
</feature>
<dbReference type="Proteomes" id="UP000886124">
    <property type="component" value="Unassembled WGS sequence"/>
</dbReference>
<comment type="similarity">
    <text evidence="1">Belongs to the NnrE/AIBP family.</text>
</comment>
<comment type="cofactor">
    <cofactor evidence="1">
        <name>K(+)</name>
        <dbReference type="ChEBI" id="CHEBI:29103"/>
    </cofactor>
    <text evidence="1">Binds 1 potassium ion per subunit.</text>
</comment>
<dbReference type="GO" id="GO:0003729">
    <property type="term" value="F:mRNA binding"/>
    <property type="evidence" value="ECO:0007669"/>
    <property type="project" value="TreeGrafter"/>
</dbReference>
<protein>
    <recommendedName>
        <fullName evidence="1">NAD(P)H-hydrate epimerase</fullName>
        <ecNumber evidence="1">5.1.99.6</ecNumber>
    </recommendedName>
    <alternativeName>
        <fullName evidence="1">NAD(P)HX epimerase</fullName>
    </alternativeName>
</protein>
<dbReference type="HAMAP" id="MF_01966">
    <property type="entry name" value="NADHX_epimerase"/>
    <property type="match status" value="1"/>
</dbReference>
<dbReference type="Gene3D" id="3.40.50.10260">
    <property type="entry name" value="YjeF N-terminal domain"/>
    <property type="match status" value="1"/>
</dbReference>
<accession>A0A7V5PPR4</accession>
<feature type="binding site" evidence="1">
    <location>
        <begin position="75"/>
        <end position="79"/>
    </location>
    <ligand>
        <name>(6S)-NADPHX</name>
        <dbReference type="ChEBI" id="CHEBI:64076"/>
    </ligand>
</feature>
<reference evidence="3" key="1">
    <citation type="journal article" date="2020" name="mSystems">
        <title>Genome- and Community-Level Interaction Insights into Carbon Utilization and Element Cycling Functions of Hydrothermarchaeota in Hydrothermal Sediment.</title>
        <authorList>
            <person name="Zhou Z."/>
            <person name="Liu Y."/>
            <person name="Xu W."/>
            <person name="Pan J."/>
            <person name="Luo Z.H."/>
            <person name="Li M."/>
        </authorList>
    </citation>
    <scope>NUCLEOTIDE SEQUENCE [LARGE SCALE GENOMIC DNA]</scope>
    <source>
        <strain evidence="3">HyVt-527</strain>
    </source>
</reference>
<dbReference type="EMBL" id="DROD01000387">
    <property type="protein sequence ID" value="HHJ52652.1"/>
    <property type="molecule type" value="Genomic_DNA"/>
</dbReference>
<dbReference type="InterPro" id="IPR004443">
    <property type="entry name" value="YjeF_N_dom"/>
</dbReference>
<evidence type="ECO:0000259" key="2">
    <source>
        <dbReference type="PROSITE" id="PS51385"/>
    </source>
</evidence>
<evidence type="ECO:0000313" key="3">
    <source>
        <dbReference type="EMBL" id="HHJ52652.1"/>
    </source>
</evidence>